<dbReference type="GO" id="GO:0051287">
    <property type="term" value="F:NAD binding"/>
    <property type="evidence" value="ECO:0007669"/>
    <property type="project" value="InterPro"/>
</dbReference>
<dbReference type="InterPro" id="IPR020828">
    <property type="entry name" value="GlycerAld_3-P_DH_NAD(P)-bd"/>
</dbReference>
<reference evidence="11 12" key="1">
    <citation type="submission" date="2019-09" db="EMBL/GenBank/DDBJ databases">
        <authorList>
            <person name="Silva M."/>
            <person name="Pereira G."/>
            <person name="Lopes-Da-Costa L."/>
            <person name="Silva E."/>
        </authorList>
    </citation>
    <scope>NUCLEOTIDE SEQUENCE [LARGE SCALE GENOMIC DNA]</scope>
    <source>
        <strain evidence="11 12">FMV-PI01</strain>
    </source>
</reference>
<evidence type="ECO:0000256" key="9">
    <source>
        <dbReference type="RuleBase" id="RU361160"/>
    </source>
</evidence>
<sequence length="334" mass="36920">MAFKFAINGFGRIGRCATRILSNMDDAQLVAINDTASRDITRYLLQYDSVHGEFKQKVEVINDDYISINGKKIRVFSTRNLDELDFKSFGAEVVLECTGAFLTQEKCQPYLDKGLDLVVMSAPAKDDTPTFVMGVNHETYAKEKIISNASCTTNALAPVVKVLDDEFGIQKGIMTTTHAYTSSQNLLDVKSKDFRKSRAAASNIIPTTTGAAKAIGLVIPKLNGKLNGLSLRVPIANVSMVDLSVVLNKNVTKDEINLKFKEYSKSKMSGILLVDEEYRVSSDFIGCEYSSIVATDMTQVVDGNLVKVLAWYDNEWGYSKRLIELATYALGARR</sequence>
<dbReference type="CDD" id="cd05214">
    <property type="entry name" value="GAPDH_I_N"/>
    <property type="match status" value="1"/>
</dbReference>
<name>A0A6L5WFY1_9BACT</name>
<organism evidence="11 12">
    <name type="scientific">Campylobacter portucalensis</name>
    <dbReference type="NCBI Taxonomy" id="2608384"/>
    <lineage>
        <taxon>Bacteria</taxon>
        <taxon>Pseudomonadati</taxon>
        <taxon>Campylobacterota</taxon>
        <taxon>Epsilonproteobacteria</taxon>
        <taxon>Campylobacterales</taxon>
        <taxon>Campylobacteraceae</taxon>
        <taxon>Campylobacter</taxon>
    </lineage>
</organism>
<dbReference type="InterPro" id="IPR020830">
    <property type="entry name" value="GlycerAld_3-P_DH_AS"/>
</dbReference>
<dbReference type="GO" id="GO:0016620">
    <property type="term" value="F:oxidoreductase activity, acting on the aldehyde or oxo group of donors, NAD or NADP as acceptor"/>
    <property type="evidence" value="ECO:0007669"/>
    <property type="project" value="InterPro"/>
</dbReference>
<dbReference type="AlphaFoldDB" id="A0A6L5WFY1"/>
<evidence type="ECO:0000313" key="11">
    <source>
        <dbReference type="EMBL" id="MSN95616.1"/>
    </source>
</evidence>
<feature type="binding site" evidence="6">
    <location>
        <position position="34"/>
    </location>
    <ligand>
        <name>NAD(+)</name>
        <dbReference type="ChEBI" id="CHEBI:57540"/>
    </ligand>
</feature>
<accession>A0A6L5WFY1</accession>
<dbReference type="PANTHER" id="PTHR43148">
    <property type="entry name" value="GLYCERALDEHYDE-3-PHOSPHATE DEHYDROGENASE 2"/>
    <property type="match status" value="1"/>
</dbReference>
<evidence type="ECO:0000256" key="6">
    <source>
        <dbReference type="PIRSR" id="PIRSR000149-3"/>
    </source>
</evidence>
<dbReference type="InterPro" id="IPR006424">
    <property type="entry name" value="Glyceraldehyde-3-P_DH_1"/>
</dbReference>
<evidence type="ECO:0000259" key="10">
    <source>
        <dbReference type="SMART" id="SM00846"/>
    </source>
</evidence>
<comment type="subunit">
    <text evidence="2">Homotetramer.</text>
</comment>
<reference evidence="11 12" key="2">
    <citation type="submission" date="2020-03" db="EMBL/GenBank/DDBJ databases">
        <title>Campylobacter portucalensis sp. nov., a new species of Campylobacter isolated from the reproductive tract of bulls.</title>
        <authorList>
            <person name="Silva M.F."/>
            <person name="Pereira G."/>
            <person name="Carneiro C."/>
            <person name="Hemphill A."/>
            <person name="Mateus L."/>
            <person name="Lopes-Da-Costa L."/>
            <person name="Silva E."/>
        </authorList>
    </citation>
    <scope>NUCLEOTIDE SEQUENCE [LARGE SCALE GENOMIC DNA]</scope>
    <source>
        <strain evidence="11 12">FMV-PI01</strain>
    </source>
</reference>
<feature type="site" description="Activates thiol group during catalysis" evidence="7">
    <location>
        <position position="178"/>
    </location>
</feature>
<evidence type="ECO:0000256" key="3">
    <source>
        <dbReference type="ARBA" id="ARBA00023002"/>
    </source>
</evidence>
<proteinExistence type="inferred from homology"/>
<dbReference type="PRINTS" id="PR00078">
    <property type="entry name" value="G3PDHDRGNASE"/>
</dbReference>
<gene>
    <name evidence="11" type="primary">gap</name>
    <name evidence="11" type="ORF">F1B92_00115</name>
</gene>
<dbReference type="EC" id="1.2.1.-" evidence="9"/>
<dbReference type="RefSeq" id="WP_154569890.1">
    <property type="nucleotide sequence ID" value="NZ_VWSJ01000001.1"/>
</dbReference>
<dbReference type="InterPro" id="IPR020829">
    <property type="entry name" value="GlycerAld_3-P_DH_cat"/>
</dbReference>
<keyword evidence="6" id="KW-0520">NAD</keyword>
<dbReference type="PIRSF" id="PIRSF000149">
    <property type="entry name" value="GAP_DH"/>
    <property type="match status" value="1"/>
</dbReference>
<dbReference type="FunFam" id="3.30.360.10:FF:000002">
    <property type="entry name" value="Glyceraldehyde-3-phosphate dehydrogenase"/>
    <property type="match status" value="1"/>
</dbReference>
<evidence type="ECO:0000256" key="1">
    <source>
        <dbReference type="ARBA" id="ARBA00007406"/>
    </source>
</evidence>
<feature type="binding site" evidence="5">
    <location>
        <begin position="209"/>
        <end position="210"/>
    </location>
    <ligand>
        <name>D-glyceraldehyde 3-phosphate</name>
        <dbReference type="ChEBI" id="CHEBI:59776"/>
    </ligand>
</feature>
<feature type="binding site" evidence="6">
    <location>
        <position position="121"/>
    </location>
    <ligand>
        <name>NAD(+)</name>
        <dbReference type="ChEBI" id="CHEBI:57540"/>
    </ligand>
</feature>
<dbReference type="Pfam" id="PF02800">
    <property type="entry name" value="Gp_dh_C"/>
    <property type="match status" value="1"/>
</dbReference>
<evidence type="ECO:0000256" key="4">
    <source>
        <dbReference type="PIRSR" id="PIRSR000149-1"/>
    </source>
</evidence>
<dbReference type="InterPro" id="IPR020831">
    <property type="entry name" value="GlycerAld/Erythrose_P_DH"/>
</dbReference>
<feature type="binding site" evidence="5">
    <location>
        <position position="232"/>
    </location>
    <ligand>
        <name>D-glyceraldehyde 3-phosphate</name>
        <dbReference type="ChEBI" id="CHEBI:59776"/>
    </ligand>
</feature>
<feature type="active site" description="Nucleophile" evidence="4">
    <location>
        <position position="151"/>
    </location>
</feature>
<dbReference type="InterPro" id="IPR036291">
    <property type="entry name" value="NAD(P)-bd_dom_sf"/>
</dbReference>
<feature type="binding site" evidence="5">
    <location>
        <begin position="150"/>
        <end position="152"/>
    </location>
    <ligand>
        <name>D-glyceraldehyde 3-phosphate</name>
        <dbReference type="ChEBI" id="CHEBI:59776"/>
    </ligand>
</feature>
<comment type="caution">
    <text evidence="11">The sequence shown here is derived from an EMBL/GenBank/DDBJ whole genome shotgun (WGS) entry which is preliminary data.</text>
</comment>
<dbReference type="EMBL" id="VWSJ01000001">
    <property type="protein sequence ID" value="MSN95616.1"/>
    <property type="molecule type" value="Genomic_DNA"/>
</dbReference>
<feature type="binding site" evidence="5">
    <location>
        <position position="181"/>
    </location>
    <ligand>
        <name>D-glyceraldehyde 3-phosphate</name>
        <dbReference type="ChEBI" id="CHEBI:59776"/>
    </ligand>
</feature>
<dbReference type="Proteomes" id="UP000476338">
    <property type="component" value="Unassembled WGS sequence"/>
</dbReference>
<evidence type="ECO:0000256" key="5">
    <source>
        <dbReference type="PIRSR" id="PIRSR000149-2"/>
    </source>
</evidence>
<dbReference type="CDD" id="cd18126">
    <property type="entry name" value="GAPDH_I_C"/>
    <property type="match status" value="1"/>
</dbReference>
<keyword evidence="12" id="KW-1185">Reference proteome</keyword>
<feature type="domain" description="Glyceraldehyde 3-phosphate dehydrogenase NAD(P) binding" evidence="10">
    <location>
        <begin position="3"/>
        <end position="151"/>
    </location>
</feature>
<evidence type="ECO:0000256" key="7">
    <source>
        <dbReference type="PIRSR" id="PIRSR000149-4"/>
    </source>
</evidence>
<feature type="binding site" evidence="6">
    <location>
        <position position="314"/>
    </location>
    <ligand>
        <name>NAD(+)</name>
        <dbReference type="ChEBI" id="CHEBI:57540"/>
    </ligand>
</feature>
<evidence type="ECO:0000256" key="2">
    <source>
        <dbReference type="ARBA" id="ARBA00011881"/>
    </source>
</evidence>
<dbReference type="Pfam" id="PF00044">
    <property type="entry name" value="Gp_dh_N"/>
    <property type="match status" value="1"/>
</dbReference>
<dbReference type="Gene3D" id="3.40.50.720">
    <property type="entry name" value="NAD(P)-binding Rossmann-like Domain"/>
    <property type="match status" value="1"/>
</dbReference>
<dbReference type="FunFam" id="3.40.50.720:FF:000001">
    <property type="entry name" value="Glyceraldehyde-3-phosphate dehydrogenase"/>
    <property type="match status" value="1"/>
</dbReference>
<dbReference type="SUPFAM" id="SSF55347">
    <property type="entry name" value="Glyceraldehyde-3-phosphate dehydrogenase-like, C-terminal domain"/>
    <property type="match status" value="1"/>
</dbReference>
<dbReference type="GO" id="GO:0006006">
    <property type="term" value="P:glucose metabolic process"/>
    <property type="evidence" value="ECO:0007669"/>
    <property type="project" value="InterPro"/>
</dbReference>
<evidence type="ECO:0000313" key="12">
    <source>
        <dbReference type="Proteomes" id="UP000476338"/>
    </source>
</evidence>
<dbReference type="NCBIfam" id="TIGR01534">
    <property type="entry name" value="GAPDH-I"/>
    <property type="match status" value="1"/>
</dbReference>
<dbReference type="PROSITE" id="PS00071">
    <property type="entry name" value="GAPDH"/>
    <property type="match status" value="1"/>
</dbReference>
<evidence type="ECO:0000256" key="8">
    <source>
        <dbReference type="RuleBase" id="RU000397"/>
    </source>
</evidence>
<keyword evidence="6" id="KW-0547">Nucleotide-binding</keyword>
<protein>
    <recommendedName>
        <fullName evidence="9">Glyceraldehyde-3-phosphate dehydrogenase</fullName>
        <ecNumber evidence="9">1.2.1.-</ecNumber>
    </recommendedName>
</protein>
<dbReference type="SUPFAM" id="SSF51735">
    <property type="entry name" value="NAD(P)-binding Rossmann-fold domains"/>
    <property type="match status" value="1"/>
</dbReference>
<feature type="binding site" evidence="6">
    <location>
        <position position="79"/>
    </location>
    <ligand>
        <name>NAD(+)</name>
        <dbReference type="ChEBI" id="CHEBI:57540"/>
    </ligand>
</feature>
<dbReference type="GO" id="GO:0050661">
    <property type="term" value="F:NADP binding"/>
    <property type="evidence" value="ECO:0007669"/>
    <property type="project" value="InterPro"/>
</dbReference>
<feature type="binding site" evidence="6">
    <location>
        <begin position="12"/>
        <end position="13"/>
    </location>
    <ligand>
        <name>NAD(+)</name>
        <dbReference type="ChEBI" id="CHEBI:57540"/>
    </ligand>
</feature>
<dbReference type="Gene3D" id="3.30.360.10">
    <property type="entry name" value="Dihydrodipicolinate Reductase, domain 2"/>
    <property type="match status" value="1"/>
</dbReference>
<comment type="similarity">
    <text evidence="1 8">Belongs to the glyceraldehyde-3-phosphate dehydrogenase family.</text>
</comment>
<dbReference type="SMART" id="SM00846">
    <property type="entry name" value="Gp_dh_N"/>
    <property type="match status" value="1"/>
</dbReference>
<keyword evidence="3 9" id="KW-0560">Oxidoreductase</keyword>